<accession>A0A1I8FXW1</accession>
<dbReference type="Proteomes" id="UP000095280">
    <property type="component" value="Unplaced"/>
</dbReference>
<keyword evidence="3" id="KW-1185">Reference proteome</keyword>
<keyword evidence="1" id="KW-0175">Coiled coil</keyword>
<evidence type="ECO:0000256" key="1">
    <source>
        <dbReference type="SAM" id="Coils"/>
    </source>
</evidence>
<sequence>LEDRDSQLMEQQALIGNLQFRLARHDGESAGTMRNLSALDEKLRRAGQEIAQYERRIQSLEAELREARSDQRKQRDSEELASARQSLLELGPRRDDVIGGLRMDVARTHEAKEQLLVEHNSLRSKLVNLESSLKKKEAEVKAD</sequence>
<feature type="compositionally biased region" description="Basic and acidic residues" evidence="2">
    <location>
        <begin position="65"/>
        <end position="78"/>
    </location>
</feature>
<feature type="coiled-coil region" evidence="1">
    <location>
        <begin position="112"/>
        <end position="139"/>
    </location>
</feature>
<evidence type="ECO:0000313" key="4">
    <source>
        <dbReference type="WBParaSite" id="maker-uti_cns_0000254-snap-gene-0.3-mRNA-1"/>
    </source>
</evidence>
<name>A0A1I8FXW1_9PLAT</name>
<feature type="region of interest" description="Disordered" evidence="2">
    <location>
        <begin position="65"/>
        <end position="87"/>
    </location>
</feature>
<evidence type="ECO:0000256" key="2">
    <source>
        <dbReference type="SAM" id="MobiDB-lite"/>
    </source>
</evidence>
<proteinExistence type="predicted"/>
<evidence type="ECO:0000313" key="3">
    <source>
        <dbReference type="Proteomes" id="UP000095280"/>
    </source>
</evidence>
<dbReference type="WBParaSite" id="maker-uti_cns_0000254-snap-gene-0.3-mRNA-1">
    <property type="protein sequence ID" value="maker-uti_cns_0000254-snap-gene-0.3-mRNA-1"/>
    <property type="gene ID" value="maker-uti_cns_0000254-snap-gene-0.3"/>
</dbReference>
<protein>
    <submittedName>
        <fullName evidence="4">Centrosomal protein of 162 kDa</fullName>
    </submittedName>
</protein>
<reference evidence="4" key="1">
    <citation type="submission" date="2016-11" db="UniProtKB">
        <authorList>
            <consortium name="WormBaseParasite"/>
        </authorList>
    </citation>
    <scope>IDENTIFICATION</scope>
</reference>
<organism evidence="3 4">
    <name type="scientific">Macrostomum lignano</name>
    <dbReference type="NCBI Taxonomy" id="282301"/>
    <lineage>
        <taxon>Eukaryota</taxon>
        <taxon>Metazoa</taxon>
        <taxon>Spiralia</taxon>
        <taxon>Lophotrochozoa</taxon>
        <taxon>Platyhelminthes</taxon>
        <taxon>Rhabditophora</taxon>
        <taxon>Macrostomorpha</taxon>
        <taxon>Macrostomida</taxon>
        <taxon>Macrostomidae</taxon>
        <taxon>Macrostomum</taxon>
    </lineage>
</organism>
<dbReference type="Gene3D" id="1.10.287.1490">
    <property type="match status" value="1"/>
</dbReference>
<dbReference type="AlphaFoldDB" id="A0A1I8FXW1"/>